<dbReference type="EMBL" id="CP043026">
    <property type="protein sequence ID" value="QEH61575.1"/>
    <property type="molecule type" value="Genomic_DNA"/>
</dbReference>
<evidence type="ECO:0000313" key="2">
    <source>
        <dbReference type="EMBL" id="QEH61575.1"/>
    </source>
</evidence>
<protein>
    <recommendedName>
        <fullName evidence="4">DUF4064 domain-containing protein</fullName>
    </recommendedName>
</protein>
<sequence length="126" mass="13255">MLGIKKAGQITSIVINGVSLFLLLITLLFLTTTDMVLEVAKESMIDEDIALIEEVAKIAVTILVVLFVISMIIQTISVVLNSLALAKNNDKIGLVGAIFALLSLSSIIGGILSIVGISNSKKTGTE</sequence>
<dbReference type="KEGG" id="schi:SCHIN_v1c03780"/>
<feature type="transmembrane region" description="Helical" evidence="1">
    <location>
        <begin position="58"/>
        <end position="80"/>
    </location>
</feature>
<gene>
    <name evidence="2" type="ORF">SCHIN_v1c03780</name>
</gene>
<proteinExistence type="predicted"/>
<accession>A0A5B9Y448</accession>
<organism evidence="2 3">
    <name type="scientific">Spiroplasma chinense</name>
    <dbReference type="NCBI Taxonomy" id="216932"/>
    <lineage>
        <taxon>Bacteria</taxon>
        <taxon>Bacillati</taxon>
        <taxon>Mycoplasmatota</taxon>
        <taxon>Mollicutes</taxon>
        <taxon>Entomoplasmatales</taxon>
        <taxon>Spiroplasmataceae</taxon>
        <taxon>Spiroplasma</taxon>
    </lineage>
</organism>
<name>A0A5B9Y448_9MOLU</name>
<evidence type="ECO:0008006" key="4">
    <source>
        <dbReference type="Google" id="ProtNLM"/>
    </source>
</evidence>
<feature type="transmembrane region" description="Helical" evidence="1">
    <location>
        <begin position="92"/>
        <end position="117"/>
    </location>
</feature>
<reference evidence="2 3" key="1">
    <citation type="submission" date="2019-08" db="EMBL/GenBank/DDBJ databases">
        <title>Complete genome sequence of Spiroplasma chinense CCH (DSM 19755).</title>
        <authorList>
            <person name="Shen H.-Y."/>
            <person name="Lin Y.-C."/>
            <person name="Chou L."/>
            <person name="Kuo C.-H."/>
        </authorList>
    </citation>
    <scope>NUCLEOTIDE SEQUENCE [LARGE SCALE GENOMIC DNA]</scope>
    <source>
        <strain evidence="2 3">CCH</strain>
    </source>
</reference>
<keyword evidence="1" id="KW-0812">Transmembrane</keyword>
<keyword evidence="1" id="KW-1133">Transmembrane helix</keyword>
<dbReference type="RefSeq" id="WP_166507967.1">
    <property type="nucleotide sequence ID" value="NZ_CP043026.1"/>
</dbReference>
<dbReference type="AlphaFoldDB" id="A0A5B9Y448"/>
<feature type="transmembrane region" description="Helical" evidence="1">
    <location>
        <begin position="12"/>
        <end position="30"/>
    </location>
</feature>
<keyword evidence="3" id="KW-1185">Reference proteome</keyword>
<keyword evidence="1" id="KW-0472">Membrane</keyword>
<dbReference type="Proteomes" id="UP000323144">
    <property type="component" value="Chromosome"/>
</dbReference>
<evidence type="ECO:0000313" key="3">
    <source>
        <dbReference type="Proteomes" id="UP000323144"/>
    </source>
</evidence>
<evidence type="ECO:0000256" key="1">
    <source>
        <dbReference type="SAM" id="Phobius"/>
    </source>
</evidence>